<dbReference type="InterPro" id="IPR002347">
    <property type="entry name" value="SDR_fam"/>
</dbReference>
<dbReference type="Proteomes" id="UP000426265">
    <property type="component" value="Unassembled WGS sequence"/>
</dbReference>
<accession>A0A654FD73</accession>
<evidence type="ECO:0008006" key="5">
    <source>
        <dbReference type="Google" id="ProtNLM"/>
    </source>
</evidence>
<gene>
    <name evidence="3" type="ORF">AN1_LOCUS11245</name>
</gene>
<dbReference type="GO" id="GO:0016491">
    <property type="term" value="F:oxidoreductase activity"/>
    <property type="evidence" value="ECO:0007669"/>
    <property type="project" value="UniProtKB-KW"/>
</dbReference>
<dbReference type="ExpressionAtlas" id="A0A654FD73">
    <property type="expression patterns" value="baseline and differential"/>
</dbReference>
<protein>
    <recommendedName>
        <fullName evidence="5">NAD(P)-binding Rossmann-fold superfamily protein</fullName>
    </recommendedName>
</protein>
<dbReference type="Gene3D" id="3.40.50.720">
    <property type="entry name" value="NAD(P)-binding Rossmann-like Domain"/>
    <property type="match status" value="3"/>
</dbReference>
<reference evidence="3 4" key="1">
    <citation type="submission" date="2019-11" db="EMBL/GenBank/DDBJ databases">
        <authorList>
            <person name="Jiao W.-B."/>
            <person name="Schneeberger K."/>
        </authorList>
    </citation>
    <scope>NUCLEOTIDE SEQUENCE [LARGE SCALE GENOMIC DNA]</scope>
    <source>
        <strain evidence="4">cv. An-1</strain>
    </source>
</reference>
<evidence type="ECO:0000313" key="3">
    <source>
        <dbReference type="EMBL" id="VYS55791.1"/>
    </source>
</evidence>
<name>A0A654FD73_ARATH</name>
<organism evidence="3 4">
    <name type="scientific">Arabidopsis thaliana</name>
    <name type="common">Mouse-ear cress</name>
    <dbReference type="NCBI Taxonomy" id="3702"/>
    <lineage>
        <taxon>Eukaryota</taxon>
        <taxon>Viridiplantae</taxon>
        <taxon>Streptophyta</taxon>
        <taxon>Embryophyta</taxon>
        <taxon>Tracheophyta</taxon>
        <taxon>Spermatophyta</taxon>
        <taxon>Magnoliopsida</taxon>
        <taxon>eudicotyledons</taxon>
        <taxon>Gunneridae</taxon>
        <taxon>Pentapetalae</taxon>
        <taxon>rosids</taxon>
        <taxon>malvids</taxon>
        <taxon>Brassicales</taxon>
        <taxon>Brassicaceae</taxon>
        <taxon>Camelineae</taxon>
        <taxon>Arabidopsis</taxon>
    </lineage>
</organism>
<dbReference type="Pfam" id="PF13561">
    <property type="entry name" value="adh_short_C2"/>
    <property type="match status" value="2"/>
</dbReference>
<dbReference type="EMBL" id="CACRSJ010000105">
    <property type="protein sequence ID" value="VYS55791.1"/>
    <property type="molecule type" value="Genomic_DNA"/>
</dbReference>
<sequence>MSQSKRLDGKIVIITGGASGTGAESARLFTDHGAQVVVVDLQEEQGKSSPFQSAKTEQVFTVVMLQTRRNQPGVLETPGSILDLNLERFHRTMAVNVRGAAVSIKHAARAMVEKGTRGSIVCTTSVTSEIVNKRRRTVRCGDGVTGMTSHDEETAKQTEEYCEARGIFKGVVLKARHVAEAALFLASDDSVYISGQNLAVDGGFCVVKPI</sequence>
<comment type="similarity">
    <text evidence="1">Belongs to the short-chain dehydrogenases/reductases (SDR) family.</text>
</comment>
<dbReference type="Pfam" id="PF00106">
    <property type="entry name" value="adh_short"/>
    <property type="match status" value="1"/>
</dbReference>
<dbReference type="PANTHER" id="PTHR42820:SF24">
    <property type="entry name" value="NAD(P)-BINDING ROSSMANN-FOLD SUPERFAMILY PROTEIN"/>
    <property type="match status" value="1"/>
</dbReference>
<dbReference type="InterPro" id="IPR036291">
    <property type="entry name" value="NAD(P)-bd_dom_sf"/>
</dbReference>
<evidence type="ECO:0000256" key="1">
    <source>
        <dbReference type="ARBA" id="ARBA00006484"/>
    </source>
</evidence>
<proteinExistence type="inferred from homology"/>
<dbReference type="AlphaFoldDB" id="A0A654FD73"/>
<dbReference type="PRINTS" id="PR00081">
    <property type="entry name" value="GDHRDH"/>
</dbReference>
<evidence type="ECO:0000256" key="2">
    <source>
        <dbReference type="ARBA" id="ARBA00023002"/>
    </source>
</evidence>
<dbReference type="SUPFAM" id="SSF51735">
    <property type="entry name" value="NAD(P)-binding Rossmann-fold domains"/>
    <property type="match status" value="1"/>
</dbReference>
<keyword evidence="2" id="KW-0560">Oxidoreductase</keyword>
<dbReference type="PANTHER" id="PTHR42820">
    <property type="entry name" value="SHORT-CHAIN DEHYDROGENASE REDUCTASE"/>
    <property type="match status" value="1"/>
</dbReference>
<evidence type="ECO:0000313" key="4">
    <source>
        <dbReference type="Proteomes" id="UP000426265"/>
    </source>
</evidence>